<protein>
    <submittedName>
        <fullName evidence="1">Uncharacterized protein</fullName>
    </submittedName>
</protein>
<reference evidence="2" key="1">
    <citation type="submission" date="2016-04" db="EMBL/GenBank/DDBJ databases">
        <title>Cephalotus genome sequencing.</title>
        <authorList>
            <person name="Fukushima K."/>
            <person name="Hasebe M."/>
            <person name="Fang X."/>
        </authorList>
    </citation>
    <scope>NUCLEOTIDE SEQUENCE [LARGE SCALE GENOMIC DNA]</scope>
    <source>
        <strain evidence="2">cv. St1</strain>
    </source>
</reference>
<evidence type="ECO:0000313" key="2">
    <source>
        <dbReference type="Proteomes" id="UP000187406"/>
    </source>
</evidence>
<dbReference type="AlphaFoldDB" id="A0A1Q3DHC0"/>
<sequence length="141" mass="15675">MEGCFLPQHHSFLHRNFTPKIKGGMEIDPNVKSTTVLVTLLSPATIDSIPYINLFLLQILFHYIQAQANVDILPTPEASHTNDFNWYNDSGATHHVTNSIGNLSIHSGYDGPNQELDMGNILLKGFLRDGIYCLSSDPPPQ</sequence>
<name>A0A1Q3DHC0_CEPFO</name>
<dbReference type="OrthoDB" id="1751812at2759"/>
<keyword evidence="2" id="KW-1185">Reference proteome</keyword>
<dbReference type="EMBL" id="BDDD01008099">
    <property type="protein sequence ID" value="GAV91805.1"/>
    <property type="molecule type" value="Genomic_DNA"/>
</dbReference>
<comment type="caution">
    <text evidence="1">The sequence shown here is derived from an EMBL/GenBank/DDBJ whole genome shotgun (WGS) entry which is preliminary data.</text>
</comment>
<dbReference type="Proteomes" id="UP000187406">
    <property type="component" value="Unassembled WGS sequence"/>
</dbReference>
<gene>
    <name evidence="1" type="ORF">CFOL_v3_35191</name>
</gene>
<dbReference type="InParanoid" id="A0A1Q3DHC0"/>
<accession>A0A1Q3DHC0</accession>
<organism evidence="1 2">
    <name type="scientific">Cephalotus follicularis</name>
    <name type="common">Albany pitcher plant</name>
    <dbReference type="NCBI Taxonomy" id="3775"/>
    <lineage>
        <taxon>Eukaryota</taxon>
        <taxon>Viridiplantae</taxon>
        <taxon>Streptophyta</taxon>
        <taxon>Embryophyta</taxon>
        <taxon>Tracheophyta</taxon>
        <taxon>Spermatophyta</taxon>
        <taxon>Magnoliopsida</taxon>
        <taxon>eudicotyledons</taxon>
        <taxon>Gunneridae</taxon>
        <taxon>Pentapetalae</taxon>
        <taxon>rosids</taxon>
        <taxon>fabids</taxon>
        <taxon>Oxalidales</taxon>
        <taxon>Cephalotaceae</taxon>
        <taxon>Cephalotus</taxon>
    </lineage>
</organism>
<evidence type="ECO:0000313" key="1">
    <source>
        <dbReference type="EMBL" id="GAV91805.1"/>
    </source>
</evidence>
<proteinExistence type="predicted"/>